<dbReference type="SFLD" id="SFLDG01151">
    <property type="entry name" value="Main.2:_Nu-like"/>
    <property type="match status" value="1"/>
</dbReference>
<dbReference type="EMBL" id="JAGMUU010000024">
    <property type="protein sequence ID" value="KAH7124877.1"/>
    <property type="molecule type" value="Genomic_DNA"/>
</dbReference>
<dbReference type="InterPro" id="IPR036249">
    <property type="entry name" value="Thioredoxin-like_sf"/>
</dbReference>
<sequence>MALKPIRIFSHIAGLNPRKVLILLEELDLPYEVMEFPDFSTLHTPSFEKFNPNGRVPAIIDPNNNDFILWESGTILEYLVDRYDPDFKLHSKGTNDNWTERQYMQFQMSGQGPYFGQASWFLWFHTEHISSAVERYIKEIRRVTGVLDNILKGKQYFMGDKMTHVDIAFVPWYFLTPRLDPELSKIVDEKYPNFKGWSERMLARPAVKKIKAQWEENMVTKMHK</sequence>
<comment type="caution">
    <text evidence="5">The sequence shown here is derived from an EMBL/GenBank/DDBJ whole genome shotgun (WGS) entry which is preliminary data.</text>
</comment>
<feature type="domain" description="GST N-terminal" evidence="3">
    <location>
        <begin position="4"/>
        <end position="87"/>
    </location>
</feature>
<dbReference type="Pfam" id="PF02798">
    <property type="entry name" value="GST_N"/>
    <property type="match status" value="1"/>
</dbReference>
<evidence type="ECO:0000313" key="6">
    <source>
        <dbReference type="Proteomes" id="UP000717696"/>
    </source>
</evidence>
<dbReference type="SUPFAM" id="SSF52833">
    <property type="entry name" value="Thioredoxin-like"/>
    <property type="match status" value="1"/>
</dbReference>
<gene>
    <name evidence="5" type="ORF">B0J13DRAFT_598941</name>
</gene>
<evidence type="ECO:0000259" key="4">
    <source>
        <dbReference type="PROSITE" id="PS50405"/>
    </source>
</evidence>
<dbReference type="CDD" id="cd03048">
    <property type="entry name" value="GST_N_Ure2p_like"/>
    <property type="match status" value="1"/>
</dbReference>
<proteinExistence type="inferred from homology"/>
<dbReference type="InterPro" id="IPR004046">
    <property type="entry name" value="GST_C"/>
</dbReference>
<accession>A0A9P9ILK3</accession>
<dbReference type="InterPro" id="IPR040079">
    <property type="entry name" value="Glutathione_S-Trfase"/>
</dbReference>
<dbReference type="AlphaFoldDB" id="A0A9P9ILK3"/>
<dbReference type="PANTHER" id="PTHR44051">
    <property type="entry name" value="GLUTATHIONE S-TRANSFERASE-RELATED"/>
    <property type="match status" value="1"/>
</dbReference>
<evidence type="ECO:0000256" key="2">
    <source>
        <dbReference type="RuleBase" id="RU003494"/>
    </source>
</evidence>
<dbReference type="PROSITE" id="PS50404">
    <property type="entry name" value="GST_NTER"/>
    <property type="match status" value="1"/>
</dbReference>
<dbReference type="SFLD" id="SFLDG00358">
    <property type="entry name" value="Main_(cytGST)"/>
    <property type="match status" value="1"/>
</dbReference>
<dbReference type="InterPro" id="IPR036282">
    <property type="entry name" value="Glutathione-S-Trfase_C_sf"/>
</dbReference>
<dbReference type="Proteomes" id="UP000717696">
    <property type="component" value="Unassembled WGS sequence"/>
</dbReference>
<dbReference type="InterPro" id="IPR004045">
    <property type="entry name" value="Glutathione_S-Trfase_N"/>
</dbReference>
<evidence type="ECO:0000259" key="3">
    <source>
        <dbReference type="PROSITE" id="PS50404"/>
    </source>
</evidence>
<dbReference type="OrthoDB" id="422574at2759"/>
<dbReference type="SFLD" id="SFLDS00019">
    <property type="entry name" value="Glutathione_Transferase_(cytos"/>
    <property type="match status" value="1"/>
</dbReference>
<evidence type="ECO:0000256" key="1">
    <source>
        <dbReference type="ARBA" id="ARBA00007409"/>
    </source>
</evidence>
<dbReference type="InterPro" id="IPR010987">
    <property type="entry name" value="Glutathione-S-Trfase_C-like"/>
</dbReference>
<dbReference type="PROSITE" id="PS50405">
    <property type="entry name" value="GST_CTER"/>
    <property type="match status" value="1"/>
</dbReference>
<reference evidence="5" key="1">
    <citation type="journal article" date="2021" name="Nat. Commun.">
        <title>Genetic determinants of endophytism in the Arabidopsis root mycobiome.</title>
        <authorList>
            <person name="Mesny F."/>
            <person name="Miyauchi S."/>
            <person name="Thiergart T."/>
            <person name="Pickel B."/>
            <person name="Atanasova L."/>
            <person name="Karlsson M."/>
            <person name="Huettel B."/>
            <person name="Barry K.W."/>
            <person name="Haridas S."/>
            <person name="Chen C."/>
            <person name="Bauer D."/>
            <person name="Andreopoulos W."/>
            <person name="Pangilinan J."/>
            <person name="LaButti K."/>
            <person name="Riley R."/>
            <person name="Lipzen A."/>
            <person name="Clum A."/>
            <person name="Drula E."/>
            <person name="Henrissat B."/>
            <person name="Kohler A."/>
            <person name="Grigoriev I.V."/>
            <person name="Martin F.M."/>
            <person name="Hacquard S."/>
        </authorList>
    </citation>
    <scope>NUCLEOTIDE SEQUENCE</scope>
    <source>
        <strain evidence="5">MPI-CAGE-AT-0021</strain>
    </source>
</reference>
<dbReference type="PANTHER" id="PTHR44051:SF3">
    <property type="entry name" value="TRANSCRIPTIONAL REGULATOR URE2"/>
    <property type="match status" value="1"/>
</dbReference>
<organism evidence="5 6">
    <name type="scientific">Dactylonectria estremocensis</name>
    <dbReference type="NCBI Taxonomy" id="1079267"/>
    <lineage>
        <taxon>Eukaryota</taxon>
        <taxon>Fungi</taxon>
        <taxon>Dikarya</taxon>
        <taxon>Ascomycota</taxon>
        <taxon>Pezizomycotina</taxon>
        <taxon>Sordariomycetes</taxon>
        <taxon>Hypocreomycetidae</taxon>
        <taxon>Hypocreales</taxon>
        <taxon>Nectriaceae</taxon>
        <taxon>Dactylonectria</taxon>
    </lineage>
</organism>
<protein>
    <submittedName>
        <fullName evidence="5">Glutathione S-transferase</fullName>
    </submittedName>
</protein>
<keyword evidence="6" id="KW-1185">Reference proteome</keyword>
<name>A0A9P9ILK3_9HYPO</name>
<dbReference type="Pfam" id="PF00043">
    <property type="entry name" value="GST_C"/>
    <property type="match status" value="1"/>
</dbReference>
<comment type="similarity">
    <text evidence="1 2">Belongs to the GST superfamily.</text>
</comment>
<feature type="domain" description="GST C-terminal" evidence="4">
    <location>
        <begin position="97"/>
        <end position="222"/>
    </location>
</feature>
<dbReference type="SUPFAM" id="SSF47616">
    <property type="entry name" value="GST C-terminal domain-like"/>
    <property type="match status" value="1"/>
</dbReference>
<evidence type="ECO:0000313" key="5">
    <source>
        <dbReference type="EMBL" id="KAH7124877.1"/>
    </source>
</evidence>
<dbReference type="Gene3D" id="1.20.1050.130">
    <property type="match status" value="1"/>
</dbReference>